<dbReference type="AlphaFoldDB" id="A0A8I1Y6H0"/>
<dbReference type="Proteomes" id="UP000673383">
    <property type="component" value="Unassembled WGS sequence"/>
</dbReference>
<evidence type="ECO:0000313" key="3">
    <source>
        <dbReference type="EMBL" id="MEY9321278.1"/>
    </source>
</evidence>
<evidence type="ECO:0000256" key="1">
    <source>
        <dbReference type="SAM" id="MobiDB-lite"/>
    </source>
</evidence>
<reference evidence="3 5" key="2">
    <citation type="submission" date="2024-07" db="EMBL/GenBank/DDBJ databases">
        <title>Genomic Encyclopedia of Type Strains, Phase V (KMG-V): Genome sequencing to study the core and pangenomes of soil and plant-associated prokaryotes.</title>
        <authorList>
            <person name="Whitman W."/>
        </authorList>
    </citation>
    <scope>NUCLEOTIDE SEQUENCE [LARGE SCALE GENOMIC DNA]</scope>
    <source>
        <strain evidence="3 5">USDA 415</strain>
    </source>
</reference>
<gene>
    <name evidence="3" type="ORF">ABIF29_008077</name>
    <name evidence="2" type="ORF">JOH49_003360</name>
</gene>
<keyword evidence="5" id="KW-1185">Reference proteome</keyword>
<dbReference type="EMBL" id="JBGBZA010000002">
    <property type="protein sequence ID" value="MEY9321278.1"/>
    <property type="molecule type" value="Genomic_DNA"/>
</dbReference>
<comment type="caution">
    <text evidence="2">The sequence shown here is derived from an EMBL/GenBank/DDBJ whole genome shotgun (WGS) entry which is preliminary data.</text>
</comment>
<dbReference type="EMBL" id="JAFICZ010000001">
    <property type="protein sequence ID" value="MBP1293607.1"/>
    <property type="molecule type" value="Genomic_DNA"/>
</dbReference>
<organism evidence="2 4">
    <name type="scientific">Bradyrhizobium elkanii</name>
    <dbReference type="NCBI Taxonomy" id="29448"/>
    <lineage>
        <taxon>Bacteria</taxon>
        <taxon>Pseudomonadati</taxon>
        <taxon>Pseudomonadota</taxon>
        <taxon>Alphaproteobacteria</taxon>
        <taxon>Hyphomicrobiales</taxon>
        <taxon>Nitrobacteraceae</taxon>
        <taxon>Bradyrhizobium</taxon>
    </lineage>
</organism>
<sequence>MHPASTLGRRTGLPRRSGSSSFGLLGLLPIPREQVCDSADGVIWKLGQHVSEPGLRINVVHLGCLSRPPNYAKRI</sequence>
<evidence type="ECO:0000313" key="4">
    <source>
        <dbReference type="Proteomes" id="UP000673383"/>
    </source>
</evidence>
<name>A0A8I1Y6H0_BRAEL</name>
<reference evidence="2" key="1">
    <citation type="submission" date="2021-02" db="EMBL/GenBank/DDBJ databases">
        <title>Genomic Encyclopedia of Type Strains, Phase IV (KMG-V): Genome sequencing to study the core and pangenomes of soil and plant-associated prokaryotes.</title>
        <authorList>
            <person name="Whitman W."/>
        </authorList>
    </citation>
    <scope>NUCLEOTIDE SEQUENCE</scope>
    <source>
        <strain evidence="2">USDA 406</strain>
    </source>
</reference>
<dbReference type="Proteomes" id="UP001565471">
    <property type="component" value="Unassembled WGS sequence"/>
</dbReference>
<proteinExistence type="predicted"/>
<feature type="region of interest" description="Disordered" evidence="1">
    <location>
        <begin position="1"/>
        <end position="22"/>
    </location>
</feature>
<evidence type="ECO:0000313" key="2">
    <source>
        <dbReference type="EMBL" id="MBP1293607.1"/>
    </source>
</evidence>
<evidence type="ECO:0000313" key="5">
    <source>
        <dbReference type="Proteomes" id="UP001565471"/>
    </source>
</evidence>
<accession>A0A8I1Y6H0</accession>
<protein>
    <submittedName>
        <fullName evidence="2">Uncharacterized protein</fullName>
    </submittedName>
</protein>